<dbReference type="KEGG" id="halz:E5139_03795"/>
<dbReference type="Proteomes" id="UP000297053">
    <property type="component" value="Chromosome"/>
</dbReference>
<gene>
    <name evidence="6" type="ORF">E5139_03795</name>
</gene>
<name>A0A4D6KFI7_9EURY</name>
<dbReference type="PROSITE" id="PS51077">
    <property type="entry name" value="HTH_ICLR"/>
    <property type="match status" value="1"/>
</dbReference>
<dbReference type="CDD" id="cd00090">
    <property type="entry name" value="HTH_ARSR"/>
    <property type="match status" value="1"/>
</dbReference>
<keyword evidence="3" id="KW-0804">Transcription</keyword>
<dbReference type="InterPro" id="IPR036390">
    <property type="entry name" value="WH_DNA-bd_sf"/>
</dbReference>
<dbReference type="InterPro" id="IPR029016">
    <property type="entry name" value="GAF-like_dom_sf"/>
</dbReference>
<evidence type="ECO:0000259" key="4">
    <source>
        <dbReference type="PROSITE" id="PS51077"/>
    </source>
</evidence>
<protein>
    <submittedName>
        <fullName evidence="6">IclR family transcriptional regulator</fullName>
    </submittedName>
</protein>
<dbReference type="PROSITE" id="PS51078">
    <property type="entry name" value="ICLR_ED"/>
    <property type="match status" value="1"/>
</dbReference>
<feature type="domain" description="HTH iclR-type" evidence="4">
    <location>
        <begin position="10"/>
        <end position="70"/>
    </location>
</feature>
<dbReference type="Gene3D" id="1.10.10.10">
    <property type="entry name" value="Winged helix-like DNA-binding domain superfamily/Winged helix DNA-binding domain"/>
    <property type="match status" value="1"/>
</dbReference>
<dbReference type="GO" id="GO:0003700">
    <property type="term" value="F:DNA-binding transcription factor activity"/>
    <property type="evidence" value="ECO:0007669"/>
    <property type="project" value="InterPro"/>
</dbReference>
<dbReference type="InterPro" id="IPR001845">
    <property type="entry name" value="HTH_ArsR_DNA-bd_dom"/>
</dbReference>
<evidence type="ECO:0000313" key="7">
    <source>
        <dbReference type="Proteomes" id="UP000297053"/>
    </source>
</evidence>
<dbReference type="Gene3D" id="3.30.450.40">
    <property type="match status" value="1"/>
</dbReference>
<evidence type="ECO:0000256" key="3">
    <source>
        <dbReference type="ARBA" id="ARBA00023163"/>
    </source>
</evidence>
<keyword evidence="2" id="KW-0238">DNA-binding</keyword>
<dbReference type="GeneID" id="42178030"/>
<reference evidence="6 7" key="2">
    <citation type="submission" date="2019-04" db="EMBL/GenBank/DDBJ databases">
        <authorList>
            <person name="Yang S."/>
            <person name="Wei W."/>
        </authorList>
    </citation>
    <scope>NUCLEOTIDE SEQUENCE [LARGE SCALE GENOMIC DNA]</scope>
    <source>
        <strain evidence="7">ZP60</strain>
    </source>
</reference>
<dbReference type="Pfam" id="PF09339">
    <property type="entry name" value="HTH_IclR"/>
    <property type="match status" value="1"/>
</dbReference>
<evidence type="ECO:0000313" key="6">
    <source>
        <dbReference type="EMBL" id="QCD64801.1"/>
    </source>
</evidence>
<dbReference type="SUPFAM" id="SSF46785">
    <property type="entry name" value="Winged helix' DNA-binding domain"/>
    <property type="match status" value="1"/>
</dbReference>
<dbReference type="InterPro" id="IPR014757">
    <property type="entry name" value="Tscrpt_reg_IclR_C"/>
</dbReference>
<accession>A0A4D6KFI7</accession>
<dbReference type="SMART" id="SM00418">
    <property type="entry name" value="HTH_ARSR"/>
    <property type="match status" value="1"/>
</dbReference>
<dbReference type="GO" id="GO:0003677">
    <property type="term" value="F:DNA binding"/>
    <property type="evidence" value="ECO:0007669"/>
    <property type="project" value="UniProtKB-KW"/>
</dbReference>
<dbReference type="EMBL" id="CP039375">
    <property type="protein sequence ID" value="QCD64801.1"/>
    <property type="molecule type" value="Genomic_DNA"/>
</dbReference>
<dbReference type="RefSeq" id="WP_012807633.1">
    <property type="nucleotide sequence ID" value="NZ_CP039375.1"/>
</dbReference>
<reference evidence="6 7" key="1">
    <citation type="submission" date="2019-04" db="EMBL/GenBank/DDBJ databases">
        <title>Complete genome sequence of Arthrobacter sp. ZXY-2 associated with effective atrazine degradation and salt adaptation.</title>
        <authorList>
            <person name="Zhao X."/>
        </authorList>
    </citation>
    <scope>NUCLEOTIDE SEQUENCE [LARGE SCALE GENOMIC DNA]</scope>
    <source>
        <strain evidence="7">ZP60</strain>
    </source>
</reference>
<dbReference type="InterPro" id="IPR050707">
    <property type="entry name" value="HTH_MetabolicPath_Reg"/>
</dbReference>
<dbReference type="PANTHER" id="PTHR30136">
    <property type="entry name" value="HELIX-TURN-HELIX TRANSCRIPTIONAL REGULATOR, ICLR FAMILY"/>
    <property type="match status" value="1"/>
</dbReference>
<dbReference type="InterPro" id="IPR005471">
    <property type="entry name" value="Tscrpt_reg_IclR_N"/>
</dbReference>
<sequence length="249" mass="27111">MATGDTGGTLTALGKTFRIVEYMTETDGSVRITELATELDISKSTVYKHLNTLRSEGYVDKDDVAYRLSPRFIDVGEHVKDSFEPYAQAKPAIDSLAETTDETAGLVLEHDRQAVDIYSTVGSHPEACSMTTTRHLHCSAPGKAILSTLSDESVDEILEEPLAALTPDTITDTGRLRSELRRIGERGIAFARGEQRADVNSVAVPIEFEDYQGAVYVAGTASRLSSKRLEEDVPGMVLSTVREIEAKIA</sequence>
<dbReference type="OMA" id="GWHTRIN"/>
<organism evidence="6 7">
    <name type="scientific">Halomicrobium mukohataei</name>
    <dbReference type="NCBI Taxonomy" id="57705"/>
    <lineage>
        <taxon>Archaea</taxon>
        <taxon>Methanobacteriati</taxon>
        <taxon>Methanobacteriota</taxon>
        <taxon>Stenosarchaea group</taxon>
        <taxon>Halobacteria</taxon>
        <taxon>Halobacteriales</taxon>
        <taxon>Haloarculaceae</taxon>
        <taxon>Halomicrobium</taxon>
    </lineage>
</organism>
<dbReference type="InterPro" id="IPR036388">
    <property type="entry name" value="WH-like_DNA-bd_sf"/>
</dbReference>
<dbReference type="SUPFAM" id="SSF55781">
    <property type="entry name" value="GAF domain-like"/>
    <property type="match status" value="1"/>
</dbReference>
<evidence type="ECO:0000256" key="2">
    <source>
        <dbReference type="ARBA" id="ARBA00023125"/>
    </source>
</evidence>
<dbReference type="Pfam" id="PF01614">
    <property type="entry name" value="IclR_C"/>
    <property type="match status" value="1"/>
</dbReference>
<proteinExistence type="predicted"/>
<dbReference type="PANTHER" id="PTHR30136:SF35">
    <property type="entry name" value="HTH-TYPE TRANSCRIPTIONAL REGULATOR RV1719"/>
    <property type="match status" value="1"/>
</dbReference>
<evidence type="ECO:0000256" key="1">
    <source>
        <dbReference type="ARBA" id="ARBA00023015"/>
    </source>
</evidence>
<dbReference type="GO" id="GO:0045892">
    <property type="term" value="P:negative regulation of DNA-templated transcription"/>
    <property type="evidence" value="ECO:0007669"/>
    <property type="project" value="TreeGrafter"/>
</dbReference>
<feature type="domain" description="IclR-ED" evidence="5">
    <location>
        <begin position="71"/>
        <end position="249"/>
    </location>
</feature>
<keyword evidence="1" id="KW-0805">Transcription regulation</keyword>
<dbReference type="InterPro" id="IPR011991">
    <property type="entry name" value="ArsR-like_HTH"/>
</dbReference>
<dbReference type="AlphaFoldDB" id="A0A4D6KFI7"/>
<evidence type="ECO:0000259" key="5">
    <source>
        <dbReference type="PROSITE" id="PS51078"/>
    </source>
</evidence>
<dbReference type="SMART" id="SM00346">
    <property type="entry name" value="HTH_ICLR"/>
    <property type="match status" value="1"/>
</dbReference>